<dbReference type="FunFam" id="3.30.70.270:FF:000001">
    <property type="entry name" value="Diguanylate cyclase domain protein"/>
    <property type="match status" value="1"/>
</dbReference>
<accession>A0A369TBL1</accession>
<dbReference type="GO" id="GO:0005886">
    <property type="term" value="C:plasma membrane"/>
    <property type="evidence" value="ECO:0007669"/>
    <property type="project" value="TreeGrafter"/>
</dbReference>
<gene>
    <name evidence="4" type="ORF">DRB17_06110</name>
</gene>
<evidence type="ECO:0000256" key="2">
    <source>
        <dbReference type="SAM" id="Coils"/>
    </source>
</evidence>
<dbReference type="Gene3D" id="3.30.70.270">
    <property type="match status" value="1"/>
</dbReference>
<feature type="domain" description="GGDEF" evidence="3">
    <location>
        <begin position="96"/>
        <end position="229"/>
    </location>
</feature>
<dbReference type="Pfam" id="PF00990">
    <property type="entry name" value="GGDEF"/>
    <property type="match status" value="1"/>
</dbReference>
<feature type="coiled-coil region" evidence="2">
    <location>
        <begin position="38"/>
        <end position="65"/>
    </location>
</feature>
<reference evidence="4 5" key="1">
    <citation type="submission" date="2018-07" db="EMBL/GenBank/DDBJ databases">
        <title>Venubactetium sediminum gen. nov., sp. nov., isolated from a marine solar saltern.</title>
        <authorList>
            <person name="Wang S."/>
        </authorList>
    </citation>
    <scope>NUCLEOTIDE SEQUENCE [LARGE SCALE GENOMIC DNA]</scope>
    <source>
        <strain evidence="4 5">WD2A32</strain>
    </source>
</reference>
<dbReference type="PANTHER" id="PTHR45138">
    <property type="entry name" value="REGULATORY COMPONENTS OF SENSORY TRANSDUCTION SYSTEM"/>
    <property type="match status" value="1"/>
</dbReference>
<proteinExistence type="predicted"/>
<comment type="caution">
    <text evidence="4">The sequence shown here is derived from an EMBL/GenBank/DDBJ whole genome shotgun (WGS) entry which is preliminary data.</text>
</comment>
<dbReference type="NCBIfam" id="TIGR00254">
    <property type="entry name" value="GGDEF"/>
    <property type="match status" value="1"/>
</dbReference>
<dbReference type="PROSITE" id="PS50887">
    <property type="entry name" value="GGDEF"/>
    <property type="match status" value="1"/>
</dbReference>
<evidence type="ECO:0000256" key="1">
    <source>
        <dbReference type="ARBA" id="ARBA00012528"/>
    </source>
</evidence>
<dbReference type="AlphaFoldDB" id="A0A369TBL1"/>
<dbReference type="CDD" id="cd01949">
    <property type="entry name" value="GGDEF"/>
    <property type="match status" value="1"/>
</dbReference>
<dbReference type="Proteomes" id="UP000253941">
    <property type="component" value="Unassembled WGS sequence"/>
</dbReference>
<dbReference type="RefSeq" id="WP_114581306.1">
    <property type="nucleotide sequence ID" value="NZ_QPMH01000004.1"/>
</dbReference>
<dbReference type="GO" id="GO:0052621">
    <property type="term" value="F:diguanylate cyclase activity"/>
    <property type="evidence" value="ECO:0007669"/>
    <property type="project" value="UniProtKB-EC"/>
</dbReference>
<organism evidence="4 5">
    <name type="scientific">Ferruginivarius sediminum</name>
    <dbReference type="NCBI Taxonomy" id="2661937"/>
    <lineage>
        <taxon>Bacteria</taxon>
        <taxon>Pseudomonadati</taxon>
        <taxon>Pseudomonadota</taxon>
        <taxon>Alphaproteobacteria</taxon>
        <taxon>Rhodospirillales</taxon>
        <taxon>Rhodospirillaceae</taxon>
        <taxon>Ferruginivarius</taxon>
    </lineage>
</organism>
<name>A0A369TBL1_9PROT</name>
<sequence>MALVGTEDEAAPDLAEAAASLRTLADNRDVDEPIRQAMDALLSAAEEAQRRLAEQDARIQQLLDLSVTDELTGLLNRRGFLAELRRALARSRRSGETGMVLLCDLDRFKAINDTYGHPAGDAALIVVAQLLQNNVRGTDSVARLGGDEFAVLLADACTEAVKPRIDSIKDKLSGLMVDCGDVHVPLSASVGHAKYGPNSDCDLLISMADKALYRAKTEQPRRVPPAASDYGVLIHP</sequence>
<dbReference type="InterPro" id="IPR043128">
    <property type="entry name" value="Rev_trsase/Diguanyl_cyclase"/>
</dbReference>
<dbReference type="InterPro" id="IPR000160">
    <property type="entry name" value="GGDEF_dom"/>
</dbReference>
<evidence type="ECO:0000259" key="3">
    <source>
        <dbReference type="PROSITE" id="PS50887"/>
    </source>
</evidence>
<evidence type="ECO:0000313" key="5">
    <source>
        <dbReference type="Proteomes" id="UP000253941"/>
    </source>
</evidence>
<protein>
    <recommendedName>
        <fullName evidence="1">diguanylate cyclase</fullName>
        <ecNumber evidence="1">2.7.7.65</ecNumber>
    </recommendedName>
</protein>
<dbReference type="InterPro" id="IPR050469">
    <property type="entry name" value="Diguanylate_Cyclase"/>
</dbReference>
<dbReference type="EC" id="2.7.7.65" evidence="1"/>
<dbReference type="GO" id="GO:1902201">
    <property type="term" value="P:negative regulation of bacterial-type flagellum-dependent cell motility"/>
    <property type="evidence" value="ECO:0007669"/>
    <property type="project" value="TreeGrafter"/>
</dbReference>
<dbReference type="InterPro" id="IPR029787">
    <property type="entry name" value="Nucleotide_cyclase"/>
</dbReference>
<dbReference type="SUPFAM" id="SSF55073">
    <property type="entry name" value="Nucleotide cyclase"/>
    <property type="match status" value="1"/>
</dbReference>
<dbReference type="EMBL" id="QPMH01000004">
    <property type="protein sequence ID" value="RDD62731.1"/>
    <property type="molecule type" value="Genomic_DNA"/>
</dbReference>
<keyword evidence="2" id="KW-0175">Coiled coil</keyword>
<dbReference type="GO" id="GO:0043709">
    <property type="term" value="P:cell adhesion involved in single-species biofilm formation"/>
    <property type="evidence" value="ECO:0007669"/>
    <property type="project" value="TreeGrafter"/>
</dbReference>
<evidence type="ECO:0000313" key="4">
    <source>
        <dbReference type="EMBL" id="RDD62731.1"/>
    </source>
</evidence>
<keyword evidence="5" id="KW-1185">Reference proteome</keyword>
<dbReference type="SMART" id="SM00267">
    <property type="entry name" value="GGDEF"/>
    <property type="match status" value="1"/>
</dbReference>
<dbReference type="PANTHER" id="PTHR45138:SF24">
    <property type="entry name" value="DIGUANYLATE CYCLASE DGCC-RELATED"/>
    <property type="match status" value="1"/>
</dbReference>